<dbReference type="AlphaFoldDB" id="A0A371H292"/>
<organism evidence="1 2">
    <name type="scientific">Mucuna pruriens</name>
    <name type="common">Velvet bean</name>
    <name type="synonym">Dolichos pruriens</name>
    <dbReference type="NCBI Taxonomy" id="157652"/>
    <lineage>
        <taxon>Eukaryota</taxon>
        <taxon>Viridiplantae</taxon>
        <taxon>Streptophyta</taxon>
        <taxon>Embryophyta</taxon>
        <taxon>Tracheophyta</taxon>
        <taxon>Spermatophyta</taxon>
        <taxon>Magnoliopsida</taxon>
        <taxon>eudicotyledons</taxon>
        <taxon>Gunneridae</taxon>
        <taxon>Pentapetalae</taxon>
        <taxon>rosids</taxon>
        <taxon>fabids</taxon>
        <taxon>Fabales</taxon>
        <taxon>Fabaceae</taxon>
        <taxon>Papilionoideae</taxon>
        <taxon>50 kb inversion clade</taxon>
        <taxon>NPAAA clade</taxon>
        <taxon>indigoferoid/millettioid clade</taxon>
        <taxon>Phaseoleae</taxon>
        <taxon>Mucuna</taxon>
    </lineage>
</organism>
<dbReference type="EMBL" id="QJKJ01003813">
    <property type="protein sequence ID" value="RDX96806.1"/>
    <property type="molecule type" value="Genomic_DNA"/>
</dbReference>
<protein>
    <submittedName>
        <fullName evidence="1">Uncharacterized protein</fullName>
    </submittedName>
</protein>
<evidence type="ECO:0000313" key="2">
    <source>
        <dbReference type="Proteomes" id="UP000257109"/>
    </source>
</evidence>
<sequence length="103" mass="11890">MKHPTEDHSLFDIDLIDELVEECLQLEMCKYENPKCSNKAEIQVVETKKLFPEQVATMITAKYESTKGDRDRERTKVNLAKKTSVKANIIVRAQAETILTYKD</sequence>
<accession>A0A371H292</accession>
<keyword evidence="2" id="KW-1185">Reference proteome</keyword>
<name>A0A371H292_MUCPR</name>
<feature type="non-terminal residue" evidence="1">
    <location>
        <position position="1"/>
    </location>
</feature>
<evidence type="ECO:0000313" key="1">
    <source>
        <dbReference type="EMBL" id="RDX96806.1"/>
    </source>
</evidence>
<reference evidence="1" key="1">
    <citation type="submission" date="2018-05" db="EMBL/GenBank/DDBJ databases">
        <title>Draft genome of Mucuna pruriens seed.</title>
        <authorList>
            <person name="Nnadi N.E."/>
            <person name="Vos R."/>
            <person name="Hasami M.H."/>
            <person name="Devisetty U.K."/>
            <person name="Aguiy J.C."/>
        </authorList>
    </citation>
    <scope>NUCLEOTIDE SEQUENCE [LARGE SCALE GENOMIC DNA]</scope>
    <source>
        <strain evidence="1">JCA_2017</strain>
    </source>
</reference>
<gene>
    <name evidence="1" type="ORF">CR513_20491</name>
</gene>
<proteinExistence type="predicted"/>
<comment type="caution">
    <text evidence="1">The sequence shown here is derived from an EMBL/GenBank/DDBJ whole genome shotgun (WGS) entry which is preliminary data.</text>
</comment>
<dbReference type="OrthoDB" id="1744168at2759"/>
<dbReference type="Proteomes" id="UP000257109">
    <property type="component" value="Unassembled WGS sequence"/>
</dbReference>